<feature type="non-terminal residue" evidence="1">
    <location>
        <position position="1"/>
    </location>
</feature>
<protein>
    <recommendedName>
        <fullName evidence="3">Peptidase A2 domain-containing protein</fullName>
    </recommendedName>
</protein>
<name>A0A5C3NTD7_9APHY</name>
<dbReference type="SUPFAM" id="SSF50630">
    <property type="entry name" value="Acid proteases"/>
    <property type="match status" value="1"/>
</dbReference>
<sequence>LFISSEDLKNPSFDLPAHYRLALLEQRGPDDPEVLEGESAVLGDVLAVVLEDRLNEALPYPDGRASSGNAARRFRCFQYDTLIDILDDYLALSISIESNKLVGRTYFDFCNWYAHAARRAHEERLPSWKRGFVLDDLQDELTSLFAELVESPDASDEVMVSIELEANSIQVSGKRSKKDEPLTIERNSAVPRDFARVIPKPIVIESFVNGEKARTLLDTGSLSDFITPQFAQHLGVKVFPLAKQISLNLAIKGSRAKISSGCIAELEYQEIRERRYFDVAVMNYDVILGTPFLYQHKVHLSLNPTKVVIGSAKSLPVGGPQAKSLESCAADVFEDHLEAARQQLRQYAEPICQEASDSPLPPLRSINHTIPLKDESKIYHWRPSKCPDALRELWIEKRDAYLKS</sequence>
<dbReference type="STRING" id="1314778.A0A5C3NTD7"/>
<dbReference type="InterPro" id="IPR021109">
    <property type="entry name" value="Peptidase_aspartic_dom_sf"/>
</dbReference>
<evidence type="ECO:0008006" key="3">
    <source>
        <dbReference type="Google" id="ProtNLM"/>
    </source>
</evidence>
<accession>A0A5C3NTD7</accession>
<dbReference type="Proteomes" id="UP000308197">
    <property type="component" value="Unassembled WGS sequence"/>
</dbReference>
<reference evidence="1 2" key="1">
    <citation type="journal article" date="2019" name="Nat. Ecol. Evol.">
        <title>Megaphylogeny resolves global patterns of mushroom evolution.</title>
        <authorList>
            <person name="Varga T."/>
            <person name="Krizsan K."/>
            <person name="Foldi C."/>
            <person name="Dima B."/>
            <person name="Sanchez-Garcia M."/>
            <person name="Sanchez-Ramirez S."/>
            <person name="Szollosi G.J."/>
            <person name="Szarkandi J.G."/>
            <person name="Papp V."/>
            <person name="Albert L."/>
            <person name="Andreopoulos W."/>
            <person name="Angelini C."/>
            <person name="Antonin V."/>
            <person name="Barry K.W."/>
            <person name="Bougher N.L."/>
            <person name="Buchanan P."/>
            <person name="Buyck B."/>
            <person name="Bense V."/>
            <person name="Catcheside P."/>
            <person name="Chovatia M."/>
            <person name="Cooper J."/>
            <person name="Damon W."/>
            <person name="Desjardin D."/>
            <person name="Finy P."/>
            <person name="Geml J."/>
            <person name="Haridas S."/>
            <person name="Hughes K."/>
            <person name="Justo A."/>
            <person name="Karasinski D."/>
            <person name="Kautmanova I."/>
            <person name="Kiss B."/>
            <person name="Kocsube S."/>
            <person name="Kotiranta H."/>
            <person name="LaButti K.M."/>
            <person name="Lechner B.E."/>
            <person name="Liimatainen K."/>
            <person name="Lipzen A."/>
            <person name="Lukacs Z."/>
            <person name="Mihaltcheva S."/>
            <person name="Morgado L.N."/>
            <person name="Niskanen T."/>
            <person name="Noordeloos M.E."/>
            <person name="Ohm R.A."/>
            <person name="Ortiz-Santana B."/>
            <person name="Ovrebo C."/>
            <person name="Racz N."/>
            <person name="Riley R."/>
            <person name="Savchenko A."/>
            <person name="Shiryaev A."/>
            <person name="Soop K."/>
            <person name="Spirin V."/>
            <person name="Szebenyi C."/>
            <person name="Tomsovsky M."/>
            <person name="Tulloss R.E."/>
            <person name="Uehling J."/>
            <person name="Grigoriev I.V."/>
            <person name="Vagvolgyi C."/>
            <person name="Papp T."/>
            <person name="Martin F.M."/>
            <person name="Miettinen O."/>
            <person name="Hibbett D.S."/>
            <person name="Nagy L.G."/>
        </authorList>
    </citation>
    <scope>NUCLEOTIDE SEQUENCE [LARGE SCALE GENOMIC DNA]</scope>
    <source>
        <strain evidence="1 2">HHB13444</strain>
    </source>
</reference>
<dbReference type="CDD" id="cd00303">
    <property type="entry name" value="retropepsin_like"/>
    <property type="match status" value="1"/>
</dbReference>
<evidence type="ECO:0000313" key="2">
    <source>
        <dbReference type="Proteomes" id="UP000308197"/>
    </source>
</evidence>
<dbReference type="AlphaFoldDB" id="A0A5C3NTD7"/>
<dbReference type="Pfam" id="PF13650">
    <property type="entry name" value="Asp_protease_2"/>
    <property type="match status" value="1"/>
</dbReference>
<keyword evidence="2" id="KW-1185">Reference proteome</keyword>
<dbReference type="Gene3D" id="2.40.70.10">
    <property type="entry name" value="Acid Proteases"/>
    <property type="match status" value="1"/>
</dbReference>
<proteinExistence type="predicted"/>
<organism evidence="1 2">
    <name type="scientific">Polyporus arcularius HHB13444</name>
    <dbReference type="NCBI Taxonomy" id="1314778"/>
    <lineage>
        <taxon>Eukaryota</taxon>
        <taxon>Fungi</taxon>
        <taxon>Dikarya</taxon>
        <taxon>Basidiomycota</taxon>
        <taxon>Agaricomycotina</taxon>
        <taxon>Agaricomycetes</taxon>
        <taxon>Polyporales</taxon>
        <taxon>Polyporaceae</taxon>
        <taxon>Polyporus</taxon>
    </lineage>
</organism>
<feature type="non-terminal residue" evidence="1">
    <location>
        <position position="404"/>
    </location>
</feature>
<dbReference type="InParanoid" id="A0A5C3NTD7"/>
<gene>
    <name evidence="1" type="ORF">K466DRAFT_467784</name>
</gene>
<evidence type="ECO:0000313" key="1">
    <source>
        <dbReference type="EMBL" id="TFK79827.1"/>
    </source>
</evidence>
<dbReference type="EMBL" id="ML211922">
    <property type="protein sequence ID" value="TFK79827.1"/>
    <property type="molecule type" value="Genomic_DNA"/>
</dbReference>